<organism evidence="2 3">
    <name type="scientific">Hexamita inflata</name>
    <dbReference type="NCBI Taxonomy" id="28002"/>
    <lineage>
        <taxon>Eukaryota</taxon>
        <taxon>Metamonada</taxon>
        <taxon>Diplomonadida</taxon>
        <taxon>Hexamitidae</taxon>
        <taxon>Hexamitinae</taxon>
        <taxon>Hexamita</taxon>
    </lineage>
</organism>
<sequence length="451" mass="53163">MNKLEMRLDMLQQERDNLQQELTVAHDEIFKQRNYIRSCKQIIKNLRPNEELDDNGDLQPIENAQDLRDSSDVIQEVAQKQFRLSSQQQAFDTYLKAIQKQFDSIQQQAKQIQSQAVETDPQMKAMFSECKFFVNEYQKEMKQFKTNDSYKVERDKYEQIINQQRDTIQELQNTKVKQQHDIQSLQADLQNQVKTLDQLRLQINLLQNQNDNQNQDQQTLIKALNSYERSLYQNQLDSTSSDPALRSLKMKVQILTETLTASEKNQAQNEQLICFISSQFNNFRRKFTQQLTEISISYKKLYGEIQQKRTQNGYILEQNETVQEQLNTKLTTIQSILQELSSNQLDQLQFEKNNTQNFKILLEMLKAQLNPAAQKPMIERSLDFIEKHVEGYQKTQEELFQKVEDSEKQVNRLRAELLQIQRDALDAKRQNKINEADAEGRFEGLKASVLK</sequence>
<reference evidence="2 3" key="1">
    <citation type="submission" date="2024-07" db="EMBL/GenBank/DDBJ databases">
        <authorList>
            <person name="Akdeniz Z."/>
        </authorList>
    </citation>
    <scope>NUCLEOTIDE SEQUENCE [LARGE SCALE GENOMIC DNA]</scope>
</reference>
<gene>
    <name evidence="2" type="ORF">HINF_LOCUS153</name>
</gene>
<evidence type="ECO:0000313" key="2">
    <source>
        <dbReference type="EMBL" id="CAL5970213.1"/>
    </source>
</evidence>
<name>A0ABP1GG15_9EUKA</name>
<proteinExistence type="predicted"/>
<protein>
    <submittedName>
        <fullName evidence="2">Hypothetical_protein</fullName>
    </submittedName>
</protein>
<feature type="coiled-coil region" evidence="1">
    <location>
        <begin position="389"/>
        <end position="435"/>
    </location>
</feature>
<dbReference type="Proteomes" id="UP001642409">
    <property type="component" value="Unassembled WGS sequence"/>
</dbReference>
<feature type="coiled-coil region" evidence="1">
    <location>
        <begin position="1"/>
        <end position="28"/>
    </location>
</feature>
<feature type="coiled-coil region" evidence="1">
    <location>
        <begin position="147"/>
        <end position="216"/>
    </location>
</feature>
<keyword evidence="3" id="KW-1185">Reference proteome</keyword>
<evidence type="ECO:0000256" key="1">
    <source>
        <dbReference type="SAM" id="Coils"/>
    </source>
</evidence>
<keyword evidence="1" id="KW-0175">Coiled coil</keyword>
<evidence type="ECO:0000313" key="3">
    <source>
        <dbReference type="Proteomes" id="UP001642409"/>
    </source>
</evidence>
<dbReference type="EMBL" id="CAXDID020000001">
    <property type="protein sequence ID" value="CAL5970213.1"/>
    <property type="molecule type" value="Genomic_DNA"/>
</dbReference>
<comment type="caution">
    <text evidence="2">The sequence shown here is derived from an EMBL/GenBank/DDBJ whole genome shotgun (WGS) entry which is preliminary data.</text>
</comment>
<accession>A0ABP1GG15</accession>